<dbReference type="Proteomes" id="UP000003806">
    <property type="component" value="Chromosome"/>
</dbReference>
<dbReference type="EMBL" id="CM001376">
    <property type="protein sequence ID" value="EHM13287.1"/>
    <property type="molecule type" value="Genomic_DNA"/>
</dbReference>
<reference evidence="1 2" key="1">
    <citation type="submission" date="2011-11" db="EMBL/GenBank/DDBJ databases">
        <title>The Noncontiguous Finished genome of Jonquetella anthropi DSM 22815.</title>
        <authorList>
            <consortium name="US DOE Joint Genome Institute (JGI-PGF)"/>
            <person name="Lucas S."/>
            <person name="Copeland A."/>
            <person name="Lapidus A."/>
            <person name="Glavina del Rio T."/>
            <person name="Dalin E."/>
            <person name="Tice H."/>
            <person name="Bruce D."/>
            <person name="Goodwin L."/>
            <person name="Pitluck S."/>
            <person name="Peters L."/>
            <person name="Mikhailova N."/>
            <person name="Held B."/>
            <person name="Kyrpides N."/>
            <person name="Mavromatis K."/>
            <person name="Ivanova N."/>
            <person name="Markowitz V."/>
            <person name="Cheng J.-F."/>
            <person name="Hugenholtz P."/>
            <person name="Woyke T."/>
            <person name="Wu D."/>
            <person name="Gronow S."/>
            <person name="Wellnitz S."/>
            <person name="Brambilla E."/>
            <person name="Klenk H.-P."/>
            <person name="Eisen J.A."/>
        </authorList>
    </citation>
    <scope>NUCLEOTIDE SEQUENCE [LARGE SCALE GENOMIC DNA]</scope>
    <source>
        <strain evidence="1 2">DSM 22815</strain>
    </source>
</reference>
<dbReference type="STRING" id="885272.JonanDRAFT_0914"/>
<sequence>MGVRERQILAMIFVLMGRLLESGGVPDDGRKKEEQR</sequence>
<gene>
    <name evidence="1" type="ORF">JonanDRAFT_0914</name>
</gene>
<evidence type="ECO:0000313" key="1">
    <source>
        <dbReference type="EMBL" id="EHM13287.1"/>
    </source>
</evidence>
<name>H0UKS8_9BACT</name>
<evidence type="ECO:0000313" key="2">
    <source>
        <dbReference type="Proteomes" id="UP000003806"/>
    </source>
</evidence>
<dbReference type="HOGENOM" id="CLU_3356647_0_0_0"/>
<accession>H0UKS8</accession>
<organism evidence="1 2">
    <name type="scientific">Jonquetella anthropi DSM 22815</name>
    <dbReference type="NCBI Taxonomy" id="885272"/>
    <lineage>
        <taxon>Bacteria</taxon>
        <taxon>Thermotogati</taxon>
        <taxon>Synergistota</taxon>
        <taxon>Synergistia</taxon>
        <taxon>Synergistales</taxon>
        <taxon>Dethiosulfovibrionaceae</taxon>
        <taxon>Jonquetella</taxon>
    </lineage>
</organism>
<protein>
    <submittedName>
        <fullName evidence="1">Uncharacterized protein</fullName>
    </submittedName>
</protein>
<dbReference type="AlphaFoldDB" id="H0UKS8"/>
<keyword evidence="2" id="KW-1185">Reference proteome</keyword>
<proteinExistence type="predicted"/>